<evidence type="ECO:0000256" key="6">
    <source>
        <dbReference type="SAM" id="MobiDB-lite"/>
    </source>
</evidence>
<accession>A0A1T5DTG8</accession>
<evidence type="ECO:0000256" key="2">
    <source>
        <dbReference type="ARBA" id="ARBA00010265"/>
    </source>
</evidence>
<comment type="similarity">
    <text evidence="2">Belongs to the TrbI/VirB10 family.</text>
</comment>
<evidence type="ECO:0000256" key="4">
    <source>
        <dbReference type="ARBA" id="ARBA00022989"/>
    </source>
</evidence>
<organism evidence="8 9">
    <name type="scientific">Sphingopyxis flava</name>
    <dbReference type="NCBI Taxonomy" id="1507287"/>
    <lineage>
        <taxon>Bacteria</taxon>
        <taxon>Pseudomonadati</taxon>
        <taxon>Pseudomonadota</taxon>
        <taxon>Alphaproteobacteria</taxon>
        <taxon>Sphingomonadales</taxon>
        <taxon>Sphingomonadaceae</taxon>
        <taxon>Sphingopyxis</taxon>
    </lineage>
</organism>
<evidence type="ECO:0000313" key="8">
    <source>
        <dbReference type="EMBL" id="SKB74693.1"/>
    </source>
</evidence>
<evidence type="ECO:0000256" key="7">
    <source>
        <dbReference type="SAM" id="Phobius"/>
    </source>
</evidence>
<keyword evidence="9" id="KW-1185">Reference proteome</keyword>
<feature type="compositionally biased region" description="Basic and acidic residues" evidence="6">
    <location>
        <begin position="205"/>
        <end position="214"/>
    </location>
</feature>
<reference evidence="9" key="1">
    <citation type="submission" date="2017-02" db="EMBL/GenBank/DDBJ databases">
        <authorList>
            <person name="Varghese N."/>
            <person name="Submissions S."/>
        </authorList>
    </citation>
    <scope>NUCLEOTIDE SEQUENCE [LARGE SCALE GENOMIC DNA]</scope>
    <source>
        <strain evidence="9">R11H</strain>
    </source>
</reference>
<comment type="subcellular location">
    <subcellularLocation>
        <location evidence="1">Membrane</location>
        <topology evidence="1">Single-pass membrane protein</topology>
    </subcellularLocation>
</comment>
<dbReference type="Pfam" id="PF03743">
    <property type="entry name" value="TrbI"/>
    <property type="match status" value="1"/>
</dbReference>
<dbReference type="Gene3D" id="2.40.128.260">
    <property type="entry name" value="Type IV secretion system, VirB10/TraB/TrbI"/>
    <property type="match status" value="1"/>
</dbReference>
<dbReference type="InterPro" id="IPR005498">
    <property type="entry name" value="T4SS_VirB10/TraB/TrbI"/>
</dbReference>
<name>A0A1T5DTG8_9SPHN</name>
<feature type="transmembrane region" description="Helical" evidence="7">
    <location>
        <begin position="44"/>
        <end position="64"/>
    </location>
</feature>
<protein>
    <submittedName>
        <fullName evidence="8">Type IV secretion system protein VirB10</fullName>
    </submittedName>
</protein>
<feature type="compositionally biased region" description="Basic and acidic residues" evidence="6">
    <location>
        <begin position="181"/>
        <end position="190"/>
    </location>
</feature>
<evidence type="ECO:0000313" key="9">
    <source>
        <dbReference type="Proteomes" id="UP000190044"/>
    </source>
</evidence>
<keyword evidence="5 7" id="KW-0472">Membrane</keyword>
<feature type="region of interest" description="Disordered" evidence="6">
    <location>
        <begin position="76"/>
        <end position="217"/>
    </location>
</feature>
<feature type="compositionally biased region" description="Low complexity" evidence="6">
    <location>
        <begin position="106"/>
        <end position="118"/>
    </location>
</feature>
<dbReference type="InterPro" id="IPR042217">
    <property type="entry name" value="T4SS_VirB10/TrbI"/>
</dbReference>
<keyword evidence="4 7" id="KW-1133">Transmembrane helix</keyword>
<evidence type="ECO:0000256" key="1">
    <source>
        <dbReference type="ARBA" id="ARBA00004167"/>
    </source>
</evidence>
<sequence>MIPPEARASAGEEIGAPPPGSPPSRESLRLSADLPKTMRLSRKALAVLGGAAGLLIGGALIYALEPATPTRRENVYHAETPGRPGPLAGSPADYGALADPGPPRPADLASAAVPLAADGGAGSDEHAAHPAPAREPGPKKEARLRARQEREAARASRLFLEGRSATAEPGAGAPRPMGEAEASRRDRNESGSRSAFLAERAVTPESRHRLHDPSSPRVLQAGSIIPAALITAVHSDLPGQVTAQVTQNVYDSPTGALLLIPQGARLIGEYASDVAAGQSRVLLAWDRLILPGGRSLELGRLPGSDASGKAGIGDRTDYHWGAMTRAALVSSLLGIGAELGSGSDEPLLRALRESGQDTVHQTGRRLVERQVARPPTVTVRAGAALHVLVTRDLIFETGAGS</sequence>
<dbReference type="EMBL" id="FUYP01000016">
    <property type="protein sequence ID" value="SKB74693.1"/>
    <property type="molecule type" value="Genomic_DNA"/>
</dbReference>
<evidence type="ECO:0000256" key="5">
    <source>
        <dbReference type="ARBA" id="ARBA00023136"/>
    </source>
</evidence>
<feature type="region of interest" description="Disordered" evidence="6">
    <location>
        <begin position="1"/>
        <end position="28"/>
    </location>
</feature>
<gene>
    <name evidence="8" type="ORF">SAMN06295937_101615</name>
</gene>
<dbReference type="AlphaFoldDB" id="A0A1T5DTG8"/>
<dbReference type="Proteomes" id="UP000190044">
    <property type="component" value="Unassembled WGS sequence"/>
</dbReference>
<keyword evidence="3 7" id="KW-0812">Transmembrane</keyword>
<proteinExistence type="inferred from homology"/>
<feature type="compositionally biased region" description="Basic and acidic residues" evidence="6">
    <location>
        <begin position="136"/>
        <end position="154"/>
    </location>
</feature>
<evidence type="ECO:0000256" key="3">
    <source>
        <dbReference type="ARBA" id="ARBA00022692"/>
    </source>
</evidence>
<dbReference type="GO" id="GO:0016020">
    <property type="term" value="C:membrane"/>
    <property type="evidence" value="ECO:0007669"/>
    <property type="project" value="UniProtKB-SubCell"/>
</dbReference>
<dbReference type="CDD" id="cd16429">
    <property type="entry name" value="VirB10"/>
    <property type="match status" value="1"/>
</dbReference>